<feature type="signal peptide" evidence="1">
    <location>
        <begin position="1"/>
        <end position="30"/>
    </location>
</feature>
<dbReference type="Proteomes" id="UP000015350">
    <property type="component" value="Unassembled WGS sequence"/>
</dbReference>
<dbReference type="AlphaFoldDB" id="S9TUM6"/>
<evidence type="ECO:0008006" key="4">
    <source>
        <dbReference type="Google" id="ProtNLM"/>
    </source>
</evidence>
<sequence length="149" mass="16834">MTTPCKSKVRPMKNTPLRLLASAAMLVALAACGTNNVQEFKQRGPAYTLPSKMKYDRLGECIWQTRTKDFSFPGTMYRSDNVKSQVFRISYVRRVSFGSELFSVIEASPSPQNPDTSLVTVYTLNGLFGPQWPRSTMLEDIDRCETYSN</sequence>
<dbReference type="PROSITE" id="PS51257">
    <property type="entry name" value="PROKAR_LIPOPROTEIN"/>
    <property type="match status" value="1"/>
</dbReference>
<evidence type="ECO:0000313" key="2">
    <source>
        <dbReference type="EMBL" id="EPY02175.1"/>
    </source>
</evidence>
<accession>S9TUM6</accession>
<gene>
    <name evidence="2" type="ORF">K678_07348</name>
</gene>
<feature type="chain" id="PRO_5004570549" description="Lipoprotein" evidence="1">
    <location>
        <begin position="31"/>
        <end position="149"/>
    </location>
</feature>
<proteinExistence type="predicted"/>
<reference evidence="2 3" key="1">
    <citation type="submission" date="2013-04" db="EMBL/GenBank/DDBJ databases">
        <authorList>
            <person name="Kuznetsov B."/>
            <person name="Ivanovsky R."/>
        </authorList>
    </citation>
    <scope>NUCLEOTIDE SEQUENCE [LARGE SCALE GENOMIC DNA]</scope>
    <source>
        <strain evidence="2 3">MGU-K5</strain>
    </source>
</reference>
<name>S9TUM6_MAGFU</name>
<dbReference type="EMBL" id="AQPH01000020">
    <property type="protein sequence ID" value="EPY02175.1"/>
    <property type="molecule type" value="Genomic_DNA"/>
</dbReference>
<protein>
    <recommendedName>
        <fullName evidence="4">Lipoprotein</fullName>
    </recommendedName>
</protein>
<keyword evidence="1" id="KW-0732">Signal</keyword>
<organism evidence="2 3">
    <name type="scientific">Magnetospirillum fulvum MGU-K5</name>
    <dbReference type="NCBI Taxonomy" id="1316936"/>
    <lineage>
        <taxon>Bacteria</taxon>
        <taxon>Pseudomonadati</taxon>
        <taxon>Pseudomonadota</taxon>
        <taxon>Alphaproteobacteria</taxon>
        <taxon>Rhodospirillales</taxon>
        <taxon>Rhodospirillaceae</taxon>
        <taxon>Magnetospirillum</taxon>
    </lineage>
</organism>
<comment type="caution">
    <text evidence="2">The sequence shown here is derived from an EMBL/GenBank/DDBJ whole genome shotgun (WGS) entry which is preliminary data.</text>
</comment>
<evidence type="ECO:0000313" key="3">
    <source>
        <dbReference type="Proteomes" id="UP000015350"/>
    </source>
</evidence>
<evidence type="ECO:0000256" key="1">
    <source>
        <dbReference type="SAM" id="SignalP"/>
    </source>
</evidence>
<dbReference type="STRING" id="1316936.K678_07348"/>